<gene>
    <name evidence="1" type="ORF">MYVALT_F_02550</name>
</gene>
<dbReference type="EMBL" id="OU343031">
    <property type="protein sequence ID" value="CAG7601744.1"/>
    <property type="molecule type" value="Genomic_DNA"/>
</dbReference>
<dbReference type="KEGG" id="vtr:MYVALT_F_02550"/>
<name>A0A916NV02_9BURK</name>
<keyword evidence="2" id="KW-1185">Reference proteome</keyword>
<organism evidence="1 2">
    <name type="scientific">Candidatus Vallotiella hemipterorum</name>
    <dbReference type="NCBI Taxonomy" id="1177213"/>
    <lineage>
        <taxon>Bacteria</taxon>
        <taxon>Pseudomonadati</taxon>
        <taxon>Pseudomonadota</taxon>
        <taxon>Betaproteobacteria</taxon>
        <taxon>Burkholderiales</taxon>
        <taxon>Burkholderiaceae</taxon>
        <taxon>Candidatus Vallotiella</taxon>
    </lineage>
</organism>
<reference evidence="1" key="1">
    <citation type="submission" date="2021-06" db="EMBL/GenBank/DDBJ databases">
        <authorList>
            <person name="Szabo G."/>
        </authorList>
    </citation>
    <scope>NUCLEOTIDE SEQUENCE</scope>
    <source>
        <strain evidence="1">MYVALT</strain>
    </source>
</reference>
<protein>
    <submittedName>
        <fullName evidence="1">Uncharacterized protein</fullName>
    </submittedName>
</protein>
<evidence type="ECO:0000313" key="2">
    <source>
        <dbReference type="Proteomes" id="UP000693996"/>
    </source>
</evidence>
<evidence type="ECO:0000313" key="1">
    <source>
        <dbReference type="EMBL" id="CAG7601744.1"/>
    </source>
</evidence>
<dbReference type="AlphaFoldDB" id="A0A916NV02"/>
<proteinExistence type="predicted"/>
<accession>A0A916NV02</accession>
<sequence length="109" mass="12310">MSIKSTVCAITMFSLTDCNTVNNFLSADSIDYKNKICMSQLQMPIDLEAMLLNQRYGIPYITKNLGNQLSLEIIVGSNTIKSISAPQNFNERHASIRTRRVSNRDKRPP</sequence>
<dbReference type="Proteomes" id="UP000693996">
    <property type="component" value="Chromosome"/>
</dbReference>